<dbReference type="Proteomes" id="UP001497392">
    <property type="component" value="Unassembled WGS sequence"/>
</dbReference>
<evidence type="ECO:0000313" key="7">
    <source>
        <dbReference type="Proteomes" id="UP001497392"/>
    </source>
</evidence>
<feature type="compositionally biased region" description="Low complexity" evidence="4">
    <location>
        <begin position="640"/>
        <end position="650"/>
    </location>
</feature>
<proteinExistence type="inferred from homology"/>
<dbReference type="InterPro" id="IPR007282">
    <property type="entry name" value="NOT2/3/5_C"/>
</dbReference>
<dbReference type="InterPro" id="IPR038635">
    <property type="entry name" value="CCR4-NOT_su2/3/5_C_sf"/>
</dbReference>
<feature type="region of interest" description="Disordered" evidence="4">
    <location>
        <begin position="392"/>
        <end position="413"/>
    </location>
</feature>
<gene>
    <name evidence="6" type="primary">g4062</name>
    <name evidence="6" type="ORF">VP750_LOCUS3465</name>
</gene>
<dbReference type="Pfam" id="PF04153">
    <property type="entry name" value="NOT2_3_5_C"/>
    <property type="match status" value="1"/>
</dbReference>
<feature type="compositionally biased region" description="Pro residues" evidence="4">
    <location>
        <begin position="651"/>
        <end position="661"/>
    </location>
</feature>
<evidence type="ECO:0000256" key="1">
    <source>
        <dbReference type="ARBA" id="ARBA00007682"/>
    </source>
</evidence>
<protein>
    <submittedName>
        <fullName evidence="6">G4062 protein</fullName>
    </submittedName>
</protein>
<feature type="region of interest" description="Disordered" evidence="4">
    <location>
        <begin position="443"/>
        <end position="469"/>
    </location>
</feature>
<dbReference type="Gene3D" id="2.30.30.1020">
    <property type="entry name" value="CCR4-NOT complex subunit 2/3/5, C-terminal domain"/>
    <property type="match status" value="1"/>
</dbReference>
<sequence length="661" mass="69322">MVNTNQGVDPNVARQFQTPFNANQLQGGGNAFNLGGIAGLQGNFNLQNTLQGARPGGLGNLPTSASQQPAGQGRFTNFGGQMPQFPQAGRGGVPVTMNGLPGNAARGSVGSNVAGINLGAAGRPGMDRGGPGGLQIPQPAANAGMQRGGTNLNALFLNNQAGQGRNMGGLGLGGQMGPMGAALGLGTSPGRSNAMNSLHAANMSTAFNQPSNNLLAMFNKGGMNGMGTQGFGGHTAGASQNLDQGILSGQVQGQQGQGQGTGQPHKQQTGQQQPEQDGPAFHDSEFPVLGSGGGARQGAGSLSNGDTAGSTGLGALGEAPYANLTQLHKAQMGGGGNFSIQNEAEFPALPGTSEQQRGSEDGQQAAAGQQPPQQQQGYGQIGARMGAFQGLNQARSQQQGGQLEPQLPEARQQGFAPASQNLAMLSGFQAGGNVNQEQMMRMLMQQQQQQRDGQQPPKFARTQQPAPSDPYGLMGLLGVIRMQDPDLTTLALGTDLTGLGLHLNSPENVYSTFASPWAEQPLKAEPEYLVPDCYRHSPARLQPGYLSKFQADTLFYIFYSMPNDEAQVLAADELRNRGWLYHKEFRCWLSKVPNLPPQQVDERMERGSYTVFDPAQWAQVRKDNFVLHYDAVERPPQIHAAQPAQNAVPAAQPPPPPGPRS</sequence>
<evidence type="ECO:0000256" key="3">
    <source>
        <dbReference type="ARBA" id="ARBA00023163"/>
    </source>
</evidence>
<feature type="region of interest" description="Disordered" evidence="4">
    <location>
        <begin position="636"/>
        <end position="661"/>
    </location>
</feature>
<feature type="region of interest" description="Disordered" evidence="4">
    <location>
        <begin position="350"/>
        <end position="379"/>
    </location>
</feature>
<comment type="caution">
    <text evidence="6">The sequence shown here is derived from an EMBL/GenBank/DDBJ whole genome shotgun (WGS) entry which is preliminary data.</text>
</comment>
<feature type="compositionally biased region" description="Low complexity" evidence="4">
    <location>
        <begin position="443"/>
        <end position="455"/>
    </location>
</feature>
<keyword evidence="3" id="KW-0804">Transcription</keyword>
<comment type="similarity">
    <text evidence="1">Belongs to the CNOT2/3/5 family.</text>
</comment>
<feature type="domain" description="NOT2/NOT3/NOT5 C-terminal" evidence="5">
    <location>
        <begin position="510"/>
        <end position="631"/>
    </location>
</feature>
<accession>A0ABP1FPE6</accession>
<dbReference type="InterPro" id="IPR040168">
    <property type="entry name" value="Not2/3/5"/>
</dbReference>
<dbReference type="PANTHER" id="PTHR23326">
    <property type="entry name" value="CCR4 NOT-RELATED"/>
    <property type="match status" value="1"/>
</dbReference>
<organism evidence="6 7">
    <name type="scientific">Coccomyxa viridis</name>
    <dbReference type="NCBI Taxonomy" id="1274662"/>
    <lineage>
        <taxon>Eukaryota</taxon>
        <taxon>Viridiplantae</taxon>
        <taxon>Chlorophyta</taxon>
        <taxon>core chlorophytes</taxon>
        <taxon>Trebouxiophyceae</taxon>
        <taxon>Trebouxiophyceae incertae sedis</taxon>
        <taxon>Coccomyxaceae</taxon>
        <taxon>Coccomyxa</taxon>
    </lineage>
</organism>
<evidence type="ECO:0000256" key="2">
    <source>
        <dbReference type="ARBA" id="ARBA00023015"/>
    </source>
</evidence>
<reference evidence="6 7" key="1">
    <citation type="submission" date="2024-06" db="EMBL/GenBank/DDBJ databases">
        <authorList>
            <person name="Kraege A."/>
            <person name="Thomma B."/>
        </authorList>
    </citation>
    <scope>NUCLEOTIDE SEQUENCE [LARGE SCALE GENOMIC DNA]</scope>
</reference>
<evidence type="ECO:0000259" key="5">
    <source>
        <dbReference type="Pfam" id="PF04153"/>
    </source>
</evidence>
<name>A0ABP1FPE6_9CHLO</name>
<dbReference type="EMBL" id="CAXHTA020000005">
    <property type="protein sequence ID" value="CAL5221806.1"/>
    <property type="molecule type" value="Genomic_DNA"/>
</dbReference>
<feature type="compositionally biased region" description="Low complexity" evidence="4">
    <location>
        <begin position="397"/>
        <end position="409"/>
    </location>
</feature>
<evidence type="ECO:0000256" key="4">
    <source>
        <dbReference type="SAM" id="MobiDB-lite"/>
    </source>
</evidence>
<keyword evidence="7" id="KW-1185">Reference proteome</keyword>
<evidence type="ECO:0000313" key="6">
    <source>
        <dbReference type="EMBL" id="CAL5221806.1"/>
    </source>
</evidence>
<keyword evidence="2" id="KW-0805">Transcription regulation</keyword>
<feature type="region of interest" description="Disordered" evidence="4">
    <location>
        <begin position="250"/>
        <end position="306"/>
    </location>
</feature>
<feature type="compositionally biased region" description="Low complexity" evidence="4">
    <location>
        <begin position="262"/>
        <end position="278"/>
    </location>
</feature>
<feature type="compositionally biased region" description="Low complexity" evidence="4">
    <location>
        <begin position="362"/>
        <end position="379"/>
    </location>
</feature>